<dbReference type="GO" id="GO:0005375">
    <property type="term" value="F:copper ion transmembrane transporter activity"/>
    <property type="evidence" value="ECO:0007669"/>
    <property type="project" value="UniProtKB-UniRule"/>
</dbReference>
<dbReference type="Pfam" id="PF04145">
    <property type="entry name" value="Ctr"/>
    <property type="match status" value="1"/>
</dbReference>
<proteinExistence type="inferred from homology"/>
<feature type="transmembrane region" description="Helical" evidence="6">
    <location>
        <begin position="22"/>
        <end position="49"/>
    </location>
</feature>
<dbReference type="PANTHER" id="PTHR12483:SF117">
    <property type="entry name" value="COPPER TRANSPORTER 3"/>
    <property type="match status" value="1"/>
</dbReference>
<keyword evidence="4 6" id="KW-1133">Transmembrane helix</keyword>
<keyword evidence="6" id="KW-0813">Transport</keyword>
<accession>A0AAV7EXU0</accession>
<dbReference type="AlphaFoldDB" id="A0AAV7EXU0"/>
<evidence type="ECO:0000256" key="1">
    <source>
        <dbReference type="ARBA" id="ARBA00006921"/>
    </source>
</evidence>
<protein>
    <recommendedName>
        <fullName evidence="6">Copper transport protein</fullName>
    </recommendedName>
</protein>
<name>A0AAV7EXU0_ARIFI</name>
<dbReference type="InterPro" id="IPR007274">
    <property type="entry name" value="Cop_transporter"/>
</dbReference>
<evidence type="ECO:0000256" key="7">
    <source>
        <dbReference type="SAM" id="MobiDB-lite"/>
    </source>
</evidence>
<evidence type="ECO:0000256" key="2">
    <source>
        <dbReference type="ARBA" id="ARBA00022692"/>
    </source>
</evidence>
<reference evidence="8 9" key="1">
    <citation type="submission" date="2021-07" db="EMBL/GenBank/DDBJ databases">
        <title>The Aristolochia fimbriata genome: insights into angiosperm evolution, floral development and chemical biosynthesis.</title>
        <authorList>
            <person name="Jiao Y."/>
        </authorList>
    </citation>
    <scope>NUCLEOTIDE SEQUENCE [LARGE SCALE GENOMIC DNA]</scope>
    <source>
        <strain evidence="8">IBCAS-2021</strain>
        <tissue evidence="8">Leaf</tissue>
    </source>
</reference>
<organism evidence="8 9">
    <name type="scientific">Aristolochia fimbriata</name>
    <name type="common">White veined hardy Dutchman's pipe vine</name>
    <dbReference type="NCBI Taxonomy" id="158543"/>
    <lineage>
        <taxon>Eukaryota</taxon>
        <taxon>Viridiplantae</taxon>
        <taxon>Streptophyta</taxon>
        <taxon>Embryophyta</taxon>
        <taxon>Tracheophyta</taxon>
        <taxon>Spermatophyta</taxon>
        <taxon>Magnoliopsida</taxon>
        <taxon>Magnoliidae</taxon>
        <taxon>Piperales</taxon>
        <taxon>Aristolochiaceae</taxon>
        <taxon>Aristolochia</taxon>
    </lineage>
</organism>
<feature type="transmembrane region" description="Helical" evidence="6">
    <location>
        <begin position="88"/>
        <end position="107"/>
    </location>
</feature>
<keyword evidence="2 6" id="KW-0812">Transmembrane</keyword>
<comment type="subcellular location">
    <subcellularLocation>
        <location evidence="6">Membrane</location>
        <topology evidence="6">Multi-pass membrane protein</topology>
    </subcellularLocation>
</comment>
<keyword evidence="3 6" id="KW-0187">Copper transport</keyword>
<keyword evidence="6" id="KW-0406">Ion transport</keyword>
<evidence type="ECO:0000256" key="4">
    <source>
        <dbReference type="ARBA" id="ARBA00022989"/>
    </source>
</evidence>
<keyword evidence="6" id="KW-0186">Copper</keyword>
<comment type="caution">
    <text evidence="8">The sequence shown here is derived from an EMBL/GenBank/DDBJ whole genome shotgun (WGS) entry which is preliminary data.</text>
</comment>
<keyword evidence="9" id="KW-1185">Reference proteome</keyword>
<comment type="similarity">
    <text evidence="1 6">Belongs to the copper transporter (Ctr) (TC 1.A.56) family. SLC31A subfamily.</text>
</comment>
<dbReference type="PANTHER" id="PTHR12483">
    <property type="entry name" value="SOLUTE CARRIER FAMILY 31 COPPER TRANSPORTERS"/>
    <property type="match status" value="1"/>
</dbReference>
<evidence type="ECO:0000256" key="6">
    <source>
        <dbReference type="RuleBase" id="RU367022"/>
    </source>
</evidence>
<evidence type="ECO:0000313" key="9">
    <source>
        <dbReference type="Proteomes" id="UP000825729"/>
    </source>
</evidence>
<feature type="region of interest" description="Disordered" evidence="7">
    <location>
        <begin position="118"/>
        <end position="140"/>
    </location>
</feature>
<dbReference type="GO" id="GO:0005886">
    <property type="term" value="C:plasma membrane"/>
    <property type="evidence" value="ECO:0007669"/>
    <property type="project" value="TreeGrafter"/>
</dbReference>
<evidence type="ECO:0000256" key="3">
    <source>
        <dbReference type="ARBA" id="ARBA00022796"/>
    </source>
</evidence>
<evidence type="ECO:0000313" key="8">
    <source>
        <dbReference type="EMBL" id="KAG9453219.1"/>
    </source>
</evidence>
<sequence length="140" mass="15069">MTFFWGKNVEVLFSGWPGYDRLGMYLLALFFVFALAVTIEFLSAVRLPFKRGGSAGSDRAVVAGVVRTGLHALRLGLAYLVMLAVMSFNLGVLIAAIVGHALGYFVFGSRVFRRTSFTSSGGPAEQQNDGPDAALPPMKC</sequence>
<evidence type="ECO:0000256" key="5">
    <source>
        <dbReference type="ARBA" id="ARBA00023136"/>
    </source>
</evidence>
<dbReference type="EMBL" id="JAINDJ010000003">
    <property type="protein sequence ID" value="KAG9453219.1"/>
    <property type="molecule type" value="Genomic_DNA"/>
</dbReference>
<keyword evidence="5 6" id="KW-0472">Membrane</keyword>
<gene>
    <name evidence="8" type="ORF">H6P81_006123</name>
</gene>
<dbReference type="Proteomes" id="UP000825729">
    <property type="component" value="Unassembled WGS sequence"/>
</dbReference>